<evidence type="ECO:0000256" key="1">
    <source>
        <dbReference type="ARBA" id="ARBA00004651"/>
    </source>
</evidence>
<dbReference type="PANTHER" id="PTHR33452:SF1">
    <property type="entry name" value="INNER MEMBRANE PROTEIN YPHA-RELATED"/>
    <property type="match status" value="1"/>
</dbReference>
<dbReference type="RefSeq" id="WP_172190201.1">
    <property type="nucleotide sequence ID" value="NZ_CAWPPK010000297.1"/>
</dbReference>
<organism evidence="8 9">
    <name type="scientific">Microcoleus asticus IPMA8</name>
    <dbReference type="NCBI Taxonomy" id="2563858"/>
    <lineage>
        <taxon>Bacteria</taxon>
        <taxon>Bacillati</taxon>
        <taxon>Cyanobacteriota</taxon>
        <taxon>Cyanophyceae</taxon>
        <taxon>Oscillatoriophycideae</taxon>
        <taxon>Oscillatoriales</taxon>
        <taxon>Microcoleaceae</taxon>
        <taxon>Microcoleus</taxon>
        <taxon>Microcoleus asticus</taxon>
    </lineage>
</organism>
<keyword evidence="4 7" id="KW-0812">Transmembrane</keyword>
<evidence type="ECO:0000256" key="4">
    <source>
        <dbReference type="ARBA" id="ARBA00022692"/>
    </source>
</evidence>
<dbReference type="PANTHER" id="PTHR33452">
    <property type="entry name" value="OXIDOREDUCTASE CATD-RELATED"/>
    <property type="match status" value="1"/>
</dbReference>
<evidence type="ECO:0000256" key="5">
    <source>
        <dbReference type="ARBA" id="ARBA00022989"/>
    </source>
</evidence>
<reference evidence="8 9" key="1">
    <citation type="journal article" date="2020" name="Sci. Rep.">
        <title>A novel cyanobacterial geosmin producer, revising GeoA distribution and dispersion patterns in Bacteria.</title>
        <authorList>
            <person name="Churro C."/>
            <person name="Semedo-Aguiar A.P."/>
            <person name="Silva A.D."/>
            <person name="Pereira-Leal J.B."/>
            <person name="Leite R.B."/>
        </authorList>
    </citation>
    <scope>NUCLEOTIDE SEQUENCE [LARGE SCALE GENOMIC DNA]</scope>
    <source>
        <strain evidence="8 9">IPMA8</strain>
    </source>
</reference>
<evidence type="ECO:0000256" key="2">
    <source>
        <dbReference type="ARBA" id="ARBA00006679"/>
    </source>
</evidence>
<dbReference type="InterPro" id="IPR051907">
    <property type="entry name" value="DoxX-like_oxidoreductase"/>
</dbReference>
<dbReference type="EMBL" id="SRRZ01000080">
    <property type="protein sequence ID" value="NQE36280.1"/>
    <property type="molecule type" value="Genomic_DNA"/>
</dbReference>
<accession>A0ABX2D0U6</accession>
<comment type="subcellular location">
    <subcellularLocation>
        <location evidence="1">Cell membrane</location>
        <topology evidence="1">Multi-pass membrane protein</topology>
    </subcellularLocation>
</comment>
<feature type="transmembrane region" description="Helical" evidence="7">
    <location>
        <begin position="156"/>
        <end position="176"/>
    </location>
</feature>
<keyword evidence="3" id="KW-1003">Cell membrane</keyword>
<feature type="transmembrane region" description="Helical" evidence="7">
    <location>
        <begin position="80"/>
        <end position="102"/>
    </location>
</feature>
<comment type="similarity">
    <text evidence="2">Belongs to the DoxX family.</text>
</comment>
<feature type="transmembrane region" description="Helical" evidence="7">
    <location>
        <begin position="37"/>
        <end position="60"/>
    </location>
</feature>
<evidence type="ECO:0008006" key="10">
    <source>
        <dbReference type="Google" id="ProtNLM"/>
    </source>
</evidence>
<evidence type="ECO:0000256" key="6">
    <source>
        <dbReference type="ARBA" id="ARBA00023136"/>
    </source>
</evidence>
<keyword evidence="6 7" id="KW-0472">Membrane</keyword>
<name>A0ABX2D0U6_9CYAN</name>
<comment type="caution">
    <text evidence="8">The sequence shown here is derived from an EMBL/GenBank/DDBJ whole genome shotgun (WGS) entry which is preliminary data.</text>
</comment>
<protein>
    <recommendedName>
        <fullName evidence="10">DoxX family protein</fullName>
    </recommendedName>
</protein>
<gene>
    <name evidence="8" type="ORF">E5S67_04043</name>
</gene>
<dbReference type="Pfam" id="PF07681">
    <property type="entry name" value="DoxX"/>
    <property type="match status" value="1"/>
</dbReference>
<keyword evidence="5 7" id="KW-1133">Transmembrane helix</keyword>
<evidence type="ECO:0000313" key="9">
    <source>
        <dbReference type="Proteomes" id="UP000702425"/>
    </source>
</evidence>
<feature type="transmembrane region" description="Helical" evidence="7">
    <location>
        <begin position="108"/>
        <end position="130"/>
    </location>
</feature>
<sequence>MIYKFVIGFALSFLLATNISSNLPELGLNLFSSLNTVFPAGLQGALLLLLRVSVGILFLLHGYPKITHLQQWADSLKMPIFLCFLSAASMLGGGVCLILGFLTLLASLPILVSMVFAMVLEIAQGLPFVARDPYLIPEEQYQGPLGKGEPPSWEKAFMYCVMLIAIAVLGPGAYSLDALIFGR</sequence>
<evidence type="ECO:0000256" key="7">
    <source>
        <dbReference type="SAM" id="Phobius"/>
    </source>
</evidence>
<proteinExistence type="inferred from homology"/>
<keyword evidence="9" id="KW-1185">Reference proteome</keyword>
<dbReference type="Proteomes" id="UP000702425">
    <property type="component" value="Unassembled WGS sequence"/>
</dbReference>
<dbReference type="InterPro" id="IPR032808">
    <property type="entry name" value="DoxX"/>
</dbReference>
<evidence type="ECO:0000313" key="8">
    <source>
        <dbReference type="EMBL" id="NQE36280.1"/>
    </source>
</evidence>
<evidence type="ECO:0000256" key="3">
    <source>
        <dbReference type="ARBA" id="ARBA00022475"/>
    </source>
</evidence>